<dbReference type="PROSITE" id="PS51832">
    <property type="entry name" value="HD_GYP"/>
    <property type="match status" value="1"/>
</dbReference>
<evidence type="ECO:0000256" key="1">
    <source>
        <dbReference type="ARBA" id="ARBA00022737"/>
    </source>
</evidence>
<dbReference type="SMART" id="SM00471">
    <property type="entry name" value="HDc"/>
    <property type="match status" value="1"/>
</dbReference>
<evidence type="ECO:0000256" key="2">
    <source>
        <dbReference type="ARBA" id="ARBA00022803"/>
    </source>
</evidence>
<sequence length="588" mass="64971">MTVDTTTDTSRTSGESVRELLDRAKSIELDDPATSRTLVQQARVTAHSRGDEAGEAESLYHLASLAYYTGHADEAFGVAVDARDLARKAGAVVVEVWALNLMGIVHSNAGNHSEALSCCLRGLEQYRTTDHRVNEGGLLNTIASIHHSLGDTDRAIVTYEAALTANKQLGRLDDDAITLTNMAQLRSQRGEFFLAASLGESALELSRQHAPAFVPDVLANLGEAYCSLGDSARAAECFDEALELIDERMQNGPMPTPSTVANVFMARGKASLREFNFLRAEASLLRALEVSQQSSLPAVELDARELLAKVYRELSRFEEALNHQEARFDLHQDLFNQGTDLRIKTLQIAHDTEHVRQQAEILRLRTTELEALVRGRTHELEEYQLEAFQRLAVLAEFRDTDTGEHTIRVGDLSAEIAHELNEDSEWCEQLRMAARLHDIGKVSVPDAILLKPGPLTTEEFEIMKTHTTVGAQILSGSTYPLIQLGAIVALNHHERWDGTGYPSALSGTNIPRCGRIVTVADVFDALTSERVYKRAWSQEEALDFIISARGHQFEPDVVDAFIAIIVRRHPHLRAVADAHSTMPARPHS</sequence>
<dbReference type="PROSITE" id="PS51831">
    <property type="entry name" value="HD"/>
    <property type="match status" value="1"/>
</dbReference>
<dbReference type="NCBIfam" id="TIGR00277">
    <property type="entry name" value="HDIG"/>
    <property type="match status" value="1"/>
</dbReference>
<keyword evidence="2" id="KW-0802">TPR repeat</keyword>
<dbReference type="InterPro" id="IPR006674">
    <property type="entry name" value="HD_domain"/>
</dbReference>
<dbReference type="PROSITE" id="PS50005">
    <property type="entry name" value="TPR"/>
    <property type="match status" value="1"/>
</dbReference>
<dbReference type="EMBL" id="CAFAAI010000087">
    <property type="protein sequence ID" value="CAB4794037.1"/>
    <property type="molecule type" value="Genomic_DNA"/>
</dbReference>
<dbReference type="InterPro" id="IPR013105">
    <property type="entry name" value="TPR_2"/>
</dbReference>
<dbReference type="InterPro" id="IPR006675">
    <property type="entry name" value="HDIG_dom"/>
</dbReference>
<protein>
    <submittedName>
        <fullName evidence="5">Unannotated protein</fullName>
    </submittedName>
</protein>
<dbReference type="Gene3D" id="1.10.3210.10">
    <property type="entry name" value="Hypothetical protein af1432"/>
    <property type="match status" value="1"/>
</dbReference>
<dbReference type="InterPro" id="IPR011990">
    <property type="entry name" value="TPR-like_helical_dom_sf"/>
</dbReference>
<reference evidence="5" key="1">
    <citation type="submission" date="2020-05" db="EMBL/GenBank/DDBJ databases">
        <authorList>
            <person name="Chiriac C."/>
            <person name="Salcher M."/>
            <person name="Ghai R."/>
            <person name="Kavagutti S V."/>
        </authorList>
    </citation>
    <scope>NUCLEOTIDE SEQUENCE</scope>
</reference>
<dbReference type="Pfam" id="PF07719">
    <property type="entry name" value="TPR_2"/>
    <property type="match status" value="1"/>
</dbReference>
<dbReference type="PANTHER" id="PTHR45228">
    <property type="entry name" value="CYCLIC DI-GMP PHOSPHODIESTERASE TM_0186-RELATED"/>
    <property type="match status" value="1"/>
</dbReference>
<dbReference type="InterPro" id="IPR037522">
    <property type="entry name" value="HD_GYP_dom"/>
</dbReference>
<evidence type="ECO:0000259" key="4">
    <source>
        <dbReference type="PROSITE" id="PS51832"/>
    </source>
</evidence>
<dbReference type="SUPFAM" id="SSF109604">
    <property type="entry name" value="HD-domain/PDEase-like"/>
    <property type="match status" value="1"/>
</dbReference>
<organism evidence="5">
    <name type="scientific">freshwater metagenome</name>
    <dbReference type="NCBI Taxonomy" id="449393"/>
    <lineage>
        <taxon>unclassified sequences</taxon>
        <taxon>metagenomes</taxon>
        <taxon>ecological metagenomes</taxon>
    </lineage>
</organism>
<dbReference type="Gene3D" id="1.25.40.10">
    <property type="entry name" value="Tetratricopeptide repeat domain"/>
    <property type="match status" value="2"/>
</dbReference>
<dbReference type="Pfam" id="PF13424">
    <property type="entry name" value="TPR_12"/>
    <property type="match status" value="1"/>
</dbReference>
<dbReference type="AlphaFoldDB" id="A0A6J6XJD0"/>
<dbReference type="InterPro" id="IPR003607">
    <property type="entry name" value="HD/PDEase_dom"/>
</dbReference>
<name>A0A6J6XJD0_9ZZZZ</name>
<dbReference type="CDD" id="cd00077">
    <property type="entry name" value="HDc"/>
    <property type="match status" value="1"/>
</dbReference>
<accession>A0A6J6XJD0</accession>
<feature type="domain" description="HD" evidence="3">
    <location>
        <begin position="402"/>
        <end position="526"/>
    </location>
</feature>
<dbReference type="SUPFAM" id="SSF48452">
    <property type="entry name" value="TPR-like"/>
    <property type="match status" value="2"/>
</dbReference>
<dbReference type="Pfam" id="PF13487">
    <property type="entry name" value="HD_5"/>
    <property type="match status" value="1"/>
</dbReference>
<proteinExistence type="predicted"/>
<keyword evidence="1" id="KW-0677">Repeat</keyword>
<dbReference type="InterPro" id="IPR052020">
    <property type="entry name" value="Cyclic_di-GMP/3'3'-cGAMP_PDE"/>
</dbReference>
<feature type="domain" description="HD-GYP" evidence="4">
    <location>
        <begin position="380"/>
        <end position="577"/>
    </location>
</feature>
<evidence type="ECO:0000259" key="3">
    <source>
        <dbReference type="PROSITE" id="PS51831"/>
    </source>
</evidence>
<dbReference type="InterPro" id="IPR019734">
    <property type="entry name" value="TPR_rpt"/>
</dbReference>
<dbReference type="SMART" id="SM00028">
    <property type="entry name" value="TPR"/>
    <property type="match status" value="6"/>
</dbReference>
<dbReference type="PANTHER" id="PTHR45228:SF8">
    <property type="entry name" value="TWO-COMPONENT RESPONSE REGULATOR-RELATED"/>
    <property type="match status" value="1"/>
</dbReference>
<gene>
    <name evidence="5" type="ORF">UFOPK2992_00627</name>
</gene>
<evidence type="ECO:0000313" key="5">
    <source>
        <dbReference type="EMBL" id="CAB4794037.1"/>
    </source>
</evidence>